<dbReference type="EMBL" id="SSXH01000667">
    <property type="protein sequence ID" value="THJ48172.1"/>
    <property type="molecule type" value="Genomic_DNA"/>
</dbReference>
<comment type="caution">
    <text evidence="2">The sequence shown here is derived from an EMBL/GenBank/DDBJ whole genome shotgun (WGS) entry which is preliminary data.</text>
</comment>
<feature type="compositionally biased region" description="Low complexity" evidence="1">
    <location>
        <begin position="407"/>
        <end position="427"/>
    </location>
</feature>
<name>A0A4V3Z0T3_9ACTN</name>
<dbReference type="Proteomes" id="UP000305282">
    <property type="component" value="Unassembled WGS sequence"/>
</dbReference>
<feature type="region of interest" description="Disordered" evidence="1">
    <location>
        <begin position="382"/>
        <end position="427"/>
    </location>
</feature>
<keyword evidence="3" id="KW-1185">Reference proteome</keyword>
<evidence type="ECO:0000313" key="3">
    <source>
        <dbReference type="Proteomes" id="UP000305282"/>
    </source>
</evidence>
<feature type="non-terminal residue" evidence="2">
    <location>
        <position position="457"/>
    </location>
</feature>
<feature type="compositionally biased region" description="Low complexity" evidence="1">
    <location>
        <begin position="249"/>
        <end position="272"/>
    </location>
</feature>
<protein>
    <submittedName>
        <fullName evidence="2">Uncharacterized protein</fullName>
    </submittedName>
</protein>
<accession>A0A4V3Z0T3</accession>
<dbReference type="AlphaFoldDB" id="A0A4V3Z0T3"/>
<sequence>MNRVGPAATDSATSARGANPAVTRIDQIVYAWSRRTRADTENYFPIASSLSSAMTRSWNGLLAAQVKAGDSPTDHPPAALAYVVGVPDRPVRDDQFDVPDAALVHRVQVAGRNGADRGRLRAHVLIGRADYLTERVALALYAAGGATAGGARTTPRLSPLHLDDLTAQRRTGERTLRQAARVPARRNRLTALVSTVLTWSWTERPFMASHTGPDEAITLMWALVEMLEGVLPYRLTFAIHAASPAPGLPSPGAHAATAPNQPASASASASASNRETLAVEHGPAASDGATTGSGPSAPRFLFVPVPPELVAGADPAAIQVDPRVAPPVPPAVSEAARLLVDVYGRSGIRGVSGLLALVGGEAFQPHDPGHWCRRLVARSARDAAVDRPSEPPPSPETAAGQPSPTQAMALPADARSSAAAPPAAGHARAVVEHLHDAYELLLAPGPADEDGTDPAGR</sequence>
<feature type="region of interest" description="Disordered" evidence="1">
    <location>
        <begin position="249"/>
        <end position="277"/>
    </location>
</feature>
<evidence type="ECO:0000256" key="1">
    <source>
        <dbReference type="SAM" id="MobiDB-lite"/>
    </source>
</evidence>
<evidence type="ECO:0000313" key="2">
    <source>
        <dbReference type="EMBL" id="THJ48172.1"/>
    </source>
</evidence>
<organism evidence="2 3">
    <name type="scientific">Candidatus Frankia alpina</name>
    <dbReference type="NCBI Taxonomy" id="2699483"/>
    <lineage>
        <taxon>Bacteria</taxon>
        <taxon>Bacillati</taxon>
        <taxon>Actinomycetota</taxon>
        <taxon>Actinomycetes</taxon>
        <taxon>Frankiales</taxon>
        <taxon>Frankiaceae</taxon>
        <taxon>Frankia</taxon>
    </lineage>
</organism>
<reference evidence="2 3" key="1">
    <citation type="submission" date="2019-04" db="EMBL/GenBank/DDBJ databases">
        <title>Draft genome sequences for three unisolated Alnus-infective Frankia Sp+ strains, AgTrS, AiOr and AvVan, the first sequenced Frankia strains able to sporulate in-planta.</title>
        <authorList>
            <person name="Bethencourt L."/>
            <person name="Vautrin F."/>
            <person name="Taib N."/>
            <person name="Dubost A."/>
            <person name="Castro-Garcia L."/>
            <person name="Imbaud O."/>
            <person name="Abrouk D."/>
            <person name="Fournier P."/>
            <person name="Briolay J."/>
            <person name="Nguyen A."/>
            <person name="Normand P."/>
            <person name="Fernandez M.P."/>
            <person name="Brochier-Armanet C."/>
            <person name="Herrera-Belaroussi A."/>
        </authorList>
    </citation>
    <scope>NUCLEOTIDE SEQUENCE [LARGE SCALE GENOMIC DNA]</scope>
    <source>
        <strain evidence="2 3">AvVan</strain>
    </source>
</reference>
<gene>
    <name evidence="2" type="ORF">E7Y31_19435</name>
</gene>
<proteinExistence type="predicted"/>